<sequence length="145" mass="15676">MRWPSLSSGWAALSSHPGASHRPPDESASEVSLVRPYTWTAGRTGTDVDLPLEAPVQTLRAGPARGWPAHDMRGRILRLCAGNVSSPSVAEISARLDLPVGVARVLVGDLVRSGYLRVHATLTDRSTRDERHELIGRTLRGLQAL</sequence>
<keyword evidence="3" id="KW-1185">Reference proteome</keyword>
<evidence type="ECO:0000313" key="3">
    <source>
        <dbReference type="Proteomes" id="UP000193247"/>
    </source>
</evidence>
<comment type="caution">
    <text evidence="2">The sequence shown here is derived from an EMBL/GenBank/DDBJ whole genome shotgun (WGS) entry which is preliminary data.</text>
</comment>
<dbReference type="EMBL" id="NCXP01000001">
    <property type="protein sequence ID" value="OSC43020.1"/>
    <property type="molecule type" value="Genomic_DNA"/>
</dbReference>
<feature type="region of interest" description="Disordered" evidence="1">
    <location>
        <begin position="13"/>
        <end position="32"/>
    </location>
</feature>
<gene>
    <name evidence="2" type="ORF">B8W66_01000</name>
</gene>
<dbReference type="Pfam" id="PF05331">
    <property type="entry name" value="DUF742"/>
    <property type="match status" value="1"/>
</dbReference>
<dbReference type="AlphaFoldDB" id="A0A1X2M096"/>
<dbReference type="Proteomes" id="UP000193247">
    <property type="component" value="Unassembled WGS sequence"/>
</dbReference>
<dbReference type="PANTHER" id="PTHR36221:SF1">
    <property type="entry name" value="DUF742 DOMAIN-CONTAINING PROTEIN"/>
    <property type="match status" value="1"/>
</dbReference>
<evidence type="ECO:0000313" key="2">
    <source>
        <dbReference type="EMBL" id="OSC43020.1"/>
    </source>
</evidence>
<reference evidence="2 3" key="1">
    <citation type="submission" date="2017-04" db="EMBL/GenBank/DDBJ databases">
        <title>The new phylogeny of genus Mycobacterium.</title>
        <authorList>
            <person name="Tortoli E."/>
            <person name="Trovato A."/>
            <person name="Cirillo D.M."/>
        </authorList>
    </citation>
    <scope>NUCLEOTIDE SEQUENCE [LARGE SCALE GENOMIC DNA]</scope>
    <source>
        <strain evidence="2 3">TBL 1200985</strain>
    </source>
</reference>
<organism evidence="2 3">
    <name type="scientific">Mycobacterium decipiens</name>
    <dbReference type="NCBI Taxonomy" id="1430326"/>
    <lineage>
        <taxon>Bacteria</taxon>
        <taxon>Bacillati</taxon>
        <taxon>Actinomycetota</taxon>
        <taxon>Actinomycetes</taxon>
        <taxon>Mycobacteriales</taxon>
        <taxon>Mycobacteriaceae</taxon>
        <taxon>Mycobacterium</taxon>
    </lineage>
</organism>
<dbReference type="STRING" id="1430326.B8W66_01000"/>
<evidence type="ECO:0000256" key="1">
    <source>
        <dbReference type="SAM" id="MobiDB-lite"/>
    </source>
</evidence>
<evidence type="ECO:0008006" key="4">
    <source>
        <dbReference type="Google" id="ProtNLM"/>
    </source>
</evidence>
<protein>
    <recommendedName>
        <fullName evidence="4">DUF742 domain-containing protein</fullName>
    </recommendedName>
</protein>
<dbReference type="PANTHER" id="PTHR36221">
    <property type="entry name" value="DUF742 DOMAIN-CONTAINING PROTEIN"/>
    <property type="match status" value="1"/>
</dbReference>
<name>A0A1X2M096_9MYCO</name>
<dbReference type="OrthoDB" id="3296462at2"/>
<accession>A0A1X2M096</accession>
<dbReference type="InterPro" id="IPR007995">
    <property type="entry name" value="DUF742"/>
</dbReference>
<proteinExistence type="predicted"/>